<feature type="domain" description="HTH lysR-type" evidence="5">
    <location>
        <begin position="11"/>
        <end position="68"/>
    </location>
</feature>
<accession>A0ABN4YG89</accession>
<dbReference type="PANTHER" id="PTHR30126">
    <property type="entry name" value="HTH-TYPE TRANSCRIPTIONAL REGULATOR"/>
    <property type="match status" value="1"/>
</dbReference>
<evidence type="ECO:0000313" key="6">
    <source>
        <dbReference type="EMBL" id="ARD21924.1"/>
    </source>
</evidence>
<dbReference type="PRINTS" id="PR00039">
    <property type="entry name" value="HTHLYSR"/>
</dbReference>
<dbReference type="Pfam" id="PF00126">
    <property type="entry name" value="HTH_1"/>
    <property type="match status" value="1"/>
</dbReference>
<dbReference type="InterPro" id="IPR005119">
    <property type="entry name" value="LysR_subst-bd"/>
</dbReference>
<proteinExistence type="inferred from homology"/>
<dbReference type="SUPFAM" id="SSF53850">
    <property type="entry name" value="Periplasmic binding protein-like II"/>
    <property type="match status" value="1"/>
</dbReference>
<comment type="similarity">
    <text evidence="1">Belongs to the LysR transcriptional regulatory family.</text>
</comment>
<evidence type="ECO:0000259" key="5">
    <source>
        <dbReference type="PROSITE" id="PS50931"/>
    </source>
</evidence>
<dbReference type="InterPro" id="IPR036388">
    <property type="entry name" value="WH-like_DNA-bd_sf"/>
</dbReference>
<dbReference type="Proteomes" id="UP000191820">
    <property type="component" value="Chromosome"/>
</dbReference>
<dbReference type="Gene3D" id="1.10.10.10">
    <property type="entry name" value="Winged helix-like DNA-binding domain superfamily/Winged helix DNA-binding domain"/>
    <property type="match status" value="1"/>
</dbReference>
<dbReference type="InterPro" id="IPR000847">
    <property type="entry name" value="LysR_HTH_N"/>
</dbReference>
<organism evidence="6 7">
    <name type="scientific">Shewanella japonica</name>
    <dbReference type="NCBI Taxonomy" id="93973"/>
    <lineage>
        <taxon>Bacteria</taxon>
        <taxon>Pseudomonadati</taxon>
        <taxon>Pseudomonadota</taxon>
        <taxon>Gammaproteobacteria</taxon>
        <taxon>Alteromonadales</taxon>
        <taxon>Shewanellaceae</taxon>
        <taxon>Shewanella</taxon>
    </lineage>
</organism>
<keyword evidence="3" id="KW-0238">DNA-binding</keyword>
<keyword evidence="4" id="KW-0804">Transcription</keyword>
<reference evidence="6 7" key="1">
    <citation type="submission" date="2017-03" db="EMBL/GenBank/DDBJ databases">
        <title>Genome sequencing of Shewanella japonica KCTC 22435.</title>
        <authorList>
            <person name="Kim K.M."/>
        </authorList>
    </citation>
    <scope>NUCLEOTIDE SEQUENCE [LARGE SCALE GENOMIC DNA]</scope>
    <source>
        <strain evidence="6 7">KCTC 22435</strain>
    </source>
</reference>
<gene>
    <name evidence="6" type="ORF">SJ2017_1609</name>
</gene>
<dbReference type="PANTHER" id="PTHR30126:SF99">
    <property type="entry name" value="TRANSCRIPTIONAL REGULATOR LYSR FAMILY"/>
    <property type="match status" value="1"/>
</dbReference>
<name>A0ABN4YG89_9GAMM</name>
<evidence type="ECO:0000256" key="3">
    <source>
        <dbReference type="ARBA" id="ARBA00023125"/>
    </source>
</evidence>
<evidence type="ECO:0000256" key="4">
    <source>
        <dbReference type="ARBA" id="ARBA00023163"/>
    </source>
</evidence>
<evidence type="ECO:0000256" key="2">
    <source>
        <dbReference type="ARBA" id="ARBA00023015"/>
    </source>
</evidence>
<dbReference type="EMBL" id="CP020472">
    <property type="protein sequence ID" value="ARD21924.1"/>
    <property type="molecule type" value="Genomic_DNA"/>
</dbReference>
<dbReference type="Pfam" id="PF03466">
    <property type="entry name" value="LysR_substrate"/>
    <property type="match status" value="1"/>
</dbReference>
<sequence>MPVMFNGIIMINQKWLTTFLKLAETGHFTQTAEKLFMTQPGVSQHIQKLENQLNTQLIQRFGKRFELTDAGMQLQKYGEQLLKQQEQLLSDIQLDSAFIGECRFACSGSLAMWLYPDFIDYQLLHPQLHVSIEAAPNKRIVDQVLNNDIEIGIVTQFVSNPELEVTPVGFEKLLMVLPKSVDADDLSFETLLSLGLVSHPDAKHYLQQVMSCNFDDYSADDIPLTSYVNQLNQILMPITKGLGFTVLPEFAVNSVYEQGNITVANLPKVVKEPLFMIRKKHRPQPKRYDWFINRIKTLVKS</sequence>
<keyword evidence="7" id="KW-1185">Reference proteome</keyword>
<protein>
    <submittedName>
        <fullName evidence="6">LysR family transcriptional regulator</fullName>
    </submittedName>
</protein>
<keyword evidence="2" id="KW-0805">Transcription regulation</keyword>
<dbReference type="Gene3D" id="3.40.190.10">
    <property type="entry name" value="Periplasmic binding protein-like II"/>
    <property type="match status" value="2"/>
</dbReference>
<evidence type="ECO:0000313" key="7">
    <source>
        <dbReference type="Proteomes" id="UP000191820"/>
    </source>
</evidence>
<dbReference type="InterPro" id="IPR036390">
    <property type="entry name" value="WH_DNA-bd_sf"/>
</dbReference>
<evidence type="ECO:0000256" key="1">
    <source>
        <dbReference type="ARBA" id="ARBA00009437"/>
    </source>
</evidence>
<dbReference type="PROSITE" id="PS50931">
    <property type="entry name" value="HTH_LYSR"/>
    <property type="match status" value="1"/>
</dbReference>
<dbReference type="SUPFAM" id="SSF46785">
    <property type="entry name" value="Winged helix' DNA-binding domain"/>
    <property type="match status" value="1"/>
</dbReference>
<dbReference type="CDD" id="cd05466">
    <property type="entry name" value="PBP2_LTTR_substrate"/>
    <property type="match status" value="1"/>
</dbReference>